<evidence type="ECO:0000313" key="1">
    <source>
        <dbReference type="EMBL" id="RLJ41794.1"/>
    </source>
</evidence>
<evidence type="ECO:0000313" key="2">
    <source>
        <dbReference type="Proteomes" id="UP000269157"/>
    </source>
</evidence>
<evidence type="ECO:0008006" key="3">
    <source>
        <dbReference type="Google" id="ProtNLM"/>
    </source>
</evidence>
<dbReference type="PANTHER" id="PTHR40658:SF4">
    <property type="entry name" value="HYPOTHETICAL CYTOSOLIC PROTEIN"/>
    <property type="match status" value="1"/>
</dbReference>
<gene>
    <name evidence="1" type="ORF">BCF46_2764</name>
</gene>
<protein>
    <recommendedName>
        <fullName evidence="3">DfsB family protein</fullName>
    </recommendedName>
</protein>
<proteinExistence type="predicted"/>
<dbReference type="Pfam" id="PF08020">
    <property type="entry name" value="DUF1706"/>
    <property type="match status" value="1"/>
</dbReference>
<dbReference type="OrthoDB" id="5347938at2"/>
<dbReference type="RefSeq" id="WP_121025174.1">
    <property type="nucleotide sequence ID" value="NZ_RCCE01000004.1"/>
</dbReference>
<dbReference type="AlphaFoldDB" id="A0A497VS46"/>
<sequence length="163" mass="18191">MPAATDKAALLAVTLKEYEKLETLIASLKADQVMIRDDGTSIRDVIGHRAHWIDLFLGWYTDGQAGRTVYFPAEGYKWNDLKRYNADLRARQADLSWDDVTERLAKRHAALVAFIEGASEDALYGGPMKGANNTWTTGRWAEAAGASHYRSAAKYIRAVLRSI</sequence>
<dbReference type="EMBL" id="RCCE01000004">
    <property type="protein sequence ID" value="RLJ41794.1"/>
    <property type="molecule type" value="Genomic_DNA"/>
</dbReference>
<dbReference type="InterPro" id="IPR012550">
    <property type="entry name" value="DUF1706"/>
</dbReference>
<organism evidence="1 2">
    <name type="scientific">Litoreibacter meonggei</name>
    <dbReference type="NCBI Taxonomy" id="1049199"/>
    <lineage>
        <taxon>Bacteria</taxon>
        <taxon>Pseudomonadati</taxon>
        <taxon>Pseudomonadota</taxon>
        <taxon>Alphaproteobacteria</taxon>
        <taxon>Rhodobacterales</taxon>
        <taxon>Roseobacteraceae</taxon>
        <taxon>Litoreibacter</taxon>
    </lineage>
</organism>
<name>A0A497VS46_9RHOB</name>
<keyword evidence="2" id="KW-1185">Reference proteome</keyword>
<dbReference type="Gene3D" id="1.20.120.450">
    <property type="entry name" value="dinb family like domain"/>
    <property type="match status" value="1"/>
</dbReference>
<dbReference type="PANTHER" id="PTHR40658">
    <property type="match status" value="1"/>
</dbReference>
<dbReference type="Proteomes" id="UP000269157">
    <property type="component" value="Unassembled WGS sequence"/>
</dbReference>
<accession>A0A497VS46</accession>
<comment type="caution">
    <text evidence="1">The sequence shown here is derived from an EMBL/GenBank/DDBJ whole genome shotgun (WGS) entry which is preliminary data.</text>
</comment>
<reference evidence="1 2" key="1">
    <citation type="submission" date="2018-10" db="EMBL/GenBank/DDBJ databases">
        <title>Genomic Encyclopedia of Archaeal and Bacterial Type Strains, Phase II (KMG-II): from individual species to whole genera.</title>
        <authorList>
            <person name="Goeker M."/>
        </authorList>
    </citation>
    <scope>NUCLEOTIDE SEQUENCE [LARGE SCALE GENOMIC DNA]</scope>
    <source>
        <strain evidence="1 2">DSM 29466</strain>
    </source>
</reference>
<dbReference type="SUPFAM" id="SSF109854">
    <property type="entry name" value="DinB/YfiT-like putative metalloenzymes"/>
    <property type="match status" value="1"/>
</dbReference>
<dbReference type="InterPro" id="IPR034660">
    <property type="entry name" value="DinB/YfiT-like"/>
</dbReference>